<feature type="coiled-coil region" evidence="1">
    <location>
        <begin position="15"/>
        <end position="85"/>
    </location>
</feature>
<reference evidence="4" key="1">
    <citation type="journal article" date="2010" name="Nature">
        <title>The Amphimedon queenslandica genome and the evolution of animal complexity.</title>
        <authorList>
            <person name="Srivastava M."/>
            <person name="Simakov O."/>
            <person name="Chapman J."/>
            <person name="Fahey B."/>
            <person name="Gauthier M.E."/>
            <person name="Mitros T."/>
            <person name="Richards G.S."/>
            <person name="Conaco C."/>
            <person name="Dacre M."/>
            <person name="Hellsten U."/>
            <person name="Larroux C."/>
            <person name="Putnam N.H."/>
            <person name="Stanke M."/>
            <person name="Adamska M."/>
            <person name="Darling A."/>
            <person name="Degnan S.M."/>
            <person name="Oakley T.H."/>
            <person name="Plachetzki D.C."/>
            <person name="Zhai Y."/>
            <person name="Adamski M."/>
            <person name="Calcino A."/>
            <person name="Cummins S.F."/>
            <person name="Goodstein D.M."/>
            <person name="Harris C."/>
            <person name="Jackson D.J."/>
            <person name="Leys S.P."/>
            <person name="Shu S."/>
            <person name="Woodcroft B.J."/>
            <person name="Vervoort M."/>
            <person name="Kosik K.S."/>
            <person name="Manning G."/>
            <person name="Degnan B.M."/>
            <person name="Rokhsar D.S."/>
        </authorList>
    </citation>
    <scope>NUCLEOTIDE SEQUENCE [LARGE SCALE GENOMIC DNA]</scope>
</reference>
<evidence type="ECO:0000313" key="3">
    <source>
        <dbReference type="EnsemblMetazoa" id="Aqu2.1.16247_001"/>
    </source>
</evidence>
<dbReference type="Proteomes" id="UP000007879">
    <property type="component" value="Unassembled WGS sequence"/>
</dbReference>
<dbReference type="AlphaFoldDB" id="A0A1X7TNJ4"/>
<dbReference type="InParanoid" id="A0A1X7TNJ4"/>
<gene>
    <name evidence="3" type="primary">109586934</name>
</gene>
<feature type="region of interest" description="Disordered" evidence="2">
    <location>
        <begin position="124"/>
        <end position="196"/>
    </location>
</feature>
<protein>
    <submittedName>
        <fullName evidence="3">Uncharacterized protein</fullName>
    </submittedName>
</protein>
<organism evidence="3">
    <name type="scientific">Amphimedon queenslandica</name>
    <name type="common">Sponge</name>
    <dbReference type="NCBI Taxonomy" id="400682"/>
    <lineage>
        <taxon>Eukaryota</taxon>
        <taxon>Metazoa</taxon>
        <taxon>Porifera</taxon>
        <taxon>Demospongiae</taxon>
        <taxon>Heteroscleromorpha</taxon>
        <taxon>Haplosclerida</taxon>
        <taxon>Niphatidae</taxon>
        <taxon>Amphimedon</taxon>
    </lineage>
</organism>
<dbReference type="KEGG" id="aqu:109586934"/>
<reference evidence="3" key="2">
    <citation type="submission" date="2017-05" db="UniProtKB">
        <authorList>
            <consortium name="EnsemblMetazoa"/>
        </authorList>
    </citation>
    <scope>IDENTIFICATION</scope>
</reference>
<evidence type="ECO:0000313" key="4">
    <source>
        <dbReference type="Proteomes" id="UP000007879"/>
    </source>
</evidence>
<evidence type="ECO:0000256" key="2">
    <source>
        <dbReference type="SAM" id="MobiDB-lite"/>
    </source>
</evidence>
<accession>A0A1X7TNJ4</accession>
<proteinExistence type="predicted"/>
<sequence length="196" mass="22140">MKLKSRKKKRGGGGAEDLNLLNAELKADKAKLEHKVIELMAERQLLEDSISIPKDAMIRRLERQLQEKENEIKILKEQKSTYTKQLETNKETIEEYKTKVSLLVSTLSDKDMLVNTLQSLLEPDEAPTHQSLSYPRKTSLDTLNERGGGTGPGDITPVGPIRKTVPQSVSYKKQEEKEESSLPTYDQHMLGVIGHM</sequence>
<evidence type="ECO:0000256" key="1">
    <source>
        <dbReference type="SAM" id="Coils"/>
    </source>
</evidence>
<dbReference type="EnsemblMetazoa" id="XM_020003152.1">
    <property type="protein sequence ID" value="XP_019858711.1"/>
    <property type="gene ID" value="LOC109586934"/>
</dbReference>
<dbReference type="EnsemblMetazoa" id="Aqu2.1.16247_001">
    <property type="protein sequence ID" value="Aqu2.1.16247_001"/>
    <property type="gene ID" value="Aqu2.1.16247"/>
</dbReference>
<keyword evidence="1" id="KW-0175">Coiled coil</keyword>
<keyword evidence="4" id="KW-1185">Reference proteome</keyword>
<name>A0A1X7TNJ4_AMPQE</name>